<comment type="caution">
    <text evidence="2">The sequence shown here is derived from an EMBL/GenBank/DDBJ whole genome shotgun (WGS) entry which is preliminary data.</text>
</comment>
<name>A0A412B0R6_9FIRM</name>
<accession>A0A412B0R6</accession>
<dbReference type="Pfam" id="PF13936">
    <property type="entry name" value="HTH_38"/>
    <property type="match status" value="1"/>
</dbReference>
<dbReference type="Proteomes" id="UP000284751">
    <property type="component" value="Unassembled WGS sequence"/>
</dbReference>
<sequence>MNYHHLSIEERSCIRKYYVDGLSYRE</sequence>
<evidence type="ECO:0000313" key="3">
    <source>
        <dbReference type="Proteomes" id="UP000284751"/>
    </source>
</evidence>
<proteinExistence type="predicted"/>
<evidence type="ECO:0000259" key="1">
    <source>
        <dbReference type="Pfam" id="PF13936"/>
    </source>
</evidence>
<dbReference type="InterPro" id="IPR025246">
    <property type="entry name" value="IS30-like_HTH"/>
</dbReference>
<feature type="domain" description="Transposase IS30-like HTH" evidence="1">
    <location>
        <begin position="3"/>
        <end position="26"/>
    </location>
</feature>
<dbReference type="AlphaFoldDB" id="A0A412B0R6"/>
<gene>
    <name evidence="2" type="ORF">DWY99_00895</name>
</gene>
<evidence type="ECO:0000313" key="2">
    <source>
        <dbReference type="EMBL" id="RGQ44236.1"/>
    </source>
</evidence>
<feature type="non-terminal residue" evidence="2">
    <location>
        <position position="26"/>
    </location>
</feature>
<reference evidence="2 3" key="1">
    <citation type="submission" date="2018-08" db="EMBL/GenBank/DDBJ databases">
        <title>A genome reference for cultivated species of the human gut microbiota.</title>
        <authorList>
            <person name="Zou Y."/>
            <person name="Xue W."/>
            <person name="Luo G."/>
        </authorList>
    </citation>
    <scope>NUCLEOTIDE SEQUENCE [LARGE SCALE GENOMIC DNA]</scope>
    <source>
        <strain evidence="2 3">AF28-26</strain>
    </source>
</reference>
<protein>
    <submittedName>
        <fullName evidence="2">Helix-turn-helix domain-containing protein</fullName>
    </submittedName>
</protein>
<dbReference type="EMBL" id="QRTC01000002">
    <property type="protein sequence ID" value="RGQ44236.1"/>
    <property type="molecule type" value="Genomic_DNA"/>
</dbReference>
<organism evidence="2 3">
    <name type="scientific">[Clostridium] leptum</name>
    <dbReference type="NCBI Taxonomy" id="1535"/>
    <lineage>
        <taxon>Bacteria</taxon>
        <taxon>Bacillati</taxon>
        <taxon>Bacillota</taxon>
        <taxon>Clostridia</taxon>
        <taxon>Eubacteriales</taxon>
        <taxon>Oscillospiraceae</taxon>
        <taxon>Oscillospiraceae incertae sedis</taxon>
    </lineage>
</organism>